<feature type="region of interest" description="Disordered" evidence="8">
    <location>
        <begin position="408"/>
        <end position="428"/>
    </location>
</feature>
<dbReference type="InterPro" id="IPR036179">
    <property type="entry name" value="Ig-like_dom_sf"/>
</dbReference>
<dbReference type="InterPro" id="IPR013106">
    <property type="entry name" value="Ig_V-set"/>
</dbReference>
<dbReference type="Ensembl" id="ENSAPET00000019565.1">
    <property type="protein sequence ID" value="ENSAPEP00000019047.1"/>
    <property type="gene ID" value="ENSAPEG00000013577.1"/>
</dbReference>
<dbReference type="PANTHER" id="PTHR44549:SF1">
    <property type="entry name" value="ENDOTHELIAL CELL-SELECTIVE ADHESION MOLECULE"/>
    <property type="match status" value="1"/>
</dbReference>
<evidence type="ECO:0000256" key="1">
    <source>
        <dbReference type="ARBA" id="ARBA00004479"/>
    </source>
</evidence>
<evidence type="ECO:0000256" key="8">
    <source>
        <dbReference type="SAM" id="MobiDB-lite"/>
    </source>
</evidence>
<evidence type="ECO:0000313" key="12">
    <source>
        <dbReference type="Ensembl" id="ENSAPEP00000019047.1"/>
    </source>
</evidence>
<dbReference type="GO" id="GO:0007156">
    <property type="term" value="P:homophilic cell adhesion via plasma membrane adhesion molecules"/>
    <property type="evidence" value="ECO:0007669"/>
    <property type="project" value="TreeGrafter"/>
</dbReference>
<feature type="domain" description="Ig-like" evidence="11">
    <location>
        <begin position="143"/>
        <end position="228"/>
    </location>
</feature>
<dbReference type="PROSITE" id="PS50835">
    <property type="entry name" value="IG_LIKE"/>
    <property type="match status" value="1"/>
</dbReference>
<keyword evidence="7" id="KW-0393">Immunoglobulin domain</keyword>
<dbReference type="InterPro" id="IPR003598">
    <property type="entry name" value="Ig_sub2"/>
</dbReference>
<evidence type="ECO:0000256" key="10">
    <source>
        <dbReference type="SAM" id="SignalP"/>
    </source>
</evidence>
<dbReference type="Pfam" id="PF13927">
    <property type="entry name" value="Ig_3"/>
    <property type="match status" value="1"/>
</dbReference>
<evidence type="ECO:0000256" key="4">
    <source>
        <dbReference type="ARBA" id="ARBA00022989"/>
    </source>
</evidence>
<feature type="region of interest" description="Disordered" evidence="8">
    <location>
        <begin position="301"/>
        <end position="396"/>
    </location>
</feature>
<keyword evidence="2 9" id="KW-0812">Transmembrane</keyword>
<dbReference type="SMART" id="SM00408">
    <property type="entry name" value="IGc2"/>
    <property type="match status" value="1"/>
</dbReference>
<dbReference type="PANTHER" id="PTHR44549">
    <property type="entry name" value="ENDOTHELIAL CELL-SELECTIVE ADHESION MOLECULE"/>
    <property type="match status" value="1"/>
</dbReference>
<feature type="compositionally biased region" description="Polar residues" evidence="8">
    <location>
        <begin position="357"/>
        <end position="389"/>
    </location>
</feature>
<dbReference type="SUPFAM" id="SSF48726">
    <property type="entry name" value="Immunoglobulin"/>
    <property type="match status" value="2"/>
</dbReference>
<evidence type="ECO:0000256" key="6">
    <source>
        <dbReference type="ARBA" id="ARBA00023157"/>
    </source>
</evidence>
<dbReference type="GO" id="GO:0098632">
    <property type="term" value="F:cell-cell adhesion mediator activity"/>
    <property type="evidence" value="ECO:0007669"/>
    <property type="project" value="TreeGrafter"/>
</dbReference>
<keyword evidence="4 9" id="KW-1133">Transmembrane helix</keyword>
<evidence type="ECO:0000313" key="13">
    <source>
        <dbReference type="Proteomes" id="UP000265080"/>
    </source>
</evidence>
<dbReference type="GeneTree" id="ENSGT00940000157231"/>
<reference evidence="12" key="3">
    <citation type="submission" date="2025-09" db="UniProtKB">
        <authorList>
            <consortium name="Ensembl"/>
        </authorList>
    </citation>
    <scope>IDENTIFICATION</scope>
</reference>
<dbReference type="InterPro" id="IPR007110">
    <property type="entry name" value="Ig-like_dom"/>
</dbReference>
<dbReference type="GO" id="GO:0005886">
    <property type="term" value="C:plasma membrane"/>
    <property type="evidence" value="ECO:0007669"/>
    <property type="project" value="TreeGrafter"/>
</dbReference>
<feature type="compositionally biased region" description="Low complexity" evidence="8">
    <location>
        <begin position="410"/>
        <end position="419"/>
    </location>
</feature>
<feature type="compositionally biased region" description="Basic residues" evidence="8">
    <location>
        <begin position="315"/>
        <end position="327"/>
    </location>
</feature>
<reference evidence="12" key="2">
    <citation type="submission" date="2025-08" db="UniProtKB">
        <authorList>
            <consortium name="Ensembl"/>
        </authorList>
    </citation>
    <scope>IDENTIFICATION</scope>
</reference>
<comment type="subcellular location">
    <subcellularLocation>
        <location evidence="1">Membrane</location>
        <topology evidence="1">Single-pass type I membrane protein</topology>
    </subcellularLocation>
</comment>
<organism evidence="12 13">
    <name type="scientific">Amphiprion percula</name>
    <name type="common">Orange clownfish</name>
    <name type="synonym">Lutjanus percula</name>
    <dbReference type="NCBI Taxonomy" id="161767"/>
    <lineage>
        <taxon>Eukaryota</taxon>
        <taxon>Metazoa</taxon>
        <taxon>Chordata</taxon>
        <taxon>Craniata</taxon>
        <taxon>Vertebrata</taxon>
        <taxon>Euteleostomi</taxon>
        <taxon>Actinopterygii</taxon>
        <taxon>Neopterygii</taxon>
        <taxon>Teleostei</taxon>
        <taxon>Neoteleostei</taxon>
        <taxon>Acanthomorphata</taxon>
        <taxon>Ovalentaria</taxon>
        <taxon>Pomacentridae</taxon>
        <taxon>Amphiprion</taxon>
    </lineage>
</organism>
<dbReference type="STRING" id="161767.ENSAPEP00000019047"/>
<feature type="compositionally biased region" description="Polar residues" evidence="8">
    <location>
        <begin position="301"/>
        <end position="310"/>
    </location>
</feature>
<dbReference type="InterPro" id="IPR042757">
    <property type="entry name" value="ESAM"/>
</dbReference>
<evidence type="ECO:0000256" key="5">
    <source>
        <dbReference type="ARBA" id="ARBA00023136"/>
    </source>
</evidence>
<dbReference type="SMART" id="SM00409">
    <property type="entry name" value="IG"/>
    <property type="match status" value="2"/>
</dbReference>
<keyword evidence="3 10" id="KW-0732">Signal</keyword>
<dbReference type="Gene3D" id="2.60.40.10">
    <property type="entry name" value="Immunoglobulins"/>
    <property type="match status" value="2"/>
</dbReference>
<dbReference type="Proteomes" id="UP000265080">
    <property type="component" value="Chromosome 15"/>
</dbReference>
<evidence type="ECO:0000256" key="7">
    <source>
        <dbReference type="ARBA" id="ARBA00023319"/>
    </source>
</evidence>
<evidence type="ECO:0000259" key="11">
    <source>
        <dbReference type="PROSITE" id="PS50835"/>
    </source>
</evidence>
<evidence type="ECO:0000256" key="2">
    <source>
        <dbReference type="ARBA" id="ARBA00022692"/>
    </source>
</evidence>
<sequence length="455" mass="48825">MEVYTTSRKLTLLSFTFLWGLSGVWAQLQMPQTSIDVIKGQTVMLQASYNTDPGSDLGTHTVLWNFVTDSTQLIISYTKGFMSVGSSQFKGRVGFANSMPSSNVSLYINNTLESDSGRYLCQVIIPDNPGLTAELSVDVKVPPAVPKCSLSGKPVLKGNVTLSCKSSSGKPIPVYKWRKTSPTSEVFFSPMLNEKTGTLKLSNLSGNMSGKYVCTASNTAGSESCFINLDIVTSTNVGMIVGATVGSVVGFIFLLLICLVFLVKRRRDNEDDMANEIKEDAQAPKRVSWAKSGMGSDIISKNGTLSSIASSPHHKDPHHNNHNHHHLQQYPQRPPSDTASIITATGSTAGYRPSRQHGASTPTHYSYNNSSTLPRGQAVSSEASTNGSSLPGPERYTQLPQAQALPQTYSQPQLQLQVAPSPPPLPTSTITASNITRMGGVPIMVPAQNQAGSLV</sequence>
<name>A0A3P8T5V5_AMPPE</name>
<dbReference type="AlphaFoldDB" id="A0A3P8T5V5"/>
<dbReference type="InterPro" id="IPR003599">
    <property type="entry name" value="Ig_sub"/>
</dbReference>
<feature type="signal peptide" evidence="10">
    <location>
        <begin position="1"/>
        <end position="26"/>
    </location>
</feature>
<evidence type="ECO:0000256" key="3">
    <source>
        <dbReference type="ARBA" id="ARBA00022729"/>
    </source>
</evidence>
<evidence type="ECO:0000256" key="9">
    <source>
        <dbReference type="SAM" id="Phobius"/>
    </source>
</evidence>
<dbReference type="FunFam" id="2.60.40.10:FF:000095">
    <property type="entry name" value="immunoglobulin superfamily member 11 isoform X1"/>
    <property type="match status" value="1"/>
</dbReference>
<dbReference type="Pfam" id="PF07686">
    <property type="entry name" value="V-set"/>
    <property type="match status" value="1"/>
</dbReference>
<proteinExistence type="predicted"/>
<keyword evidence="13" id="KW-1185">Reference proteome</keyword>
<reference evidence="12 13" key="1">
    <citation type="submission" date="2018-03" db="EMBL/GenBank/DDBJ databases">
        <title>Finding Nemo's genes: A chromosome-scale reference assembly of the genome of the orange clownfish Amphiprion percula.</title>
        <authorList>
            <person name="Lehmann R."/>
        </authorList>
    </citation>
    <scope>NUCLEOTIDE SEQUENCE</scope>
</reference>
<feature type="transmembrane region" description="Helical" evidence="9">
    <location>
        <begin position="237"/>
        <end position="263"/>
    </location>
</feature>
<feature type="compositionally biased region" description="Low complexity" evidence="8">
    <location>
        <begin position="338"/>
        <end position="350"/>
    </location>
</feature>
<dbReference type="CDD" id="cd00096">
    <property type="entry name" value="Ig"/>
    <property type="match status" value="1"/>
</dbReference>
<dbReference type="GO" id="GO:0005912">
    <property type="term" value="C:adherens junction"/>
    <property type="evidence" value="ECO:0007669"/>
    <property type="project" value="TreeGrafter"/>
</dbReference>
<dbReference type="InterPro" id="IPR013783">
    <property type="entry name" value="Ig-like_fold"/>
</dbReference>
<protein>
    <submittedName>
        <fullName evidence="12">Endothelial cell adhesion molecule a</fullName>
    </submittedName>
</protein>
<keyword evidence="5 9" id="KW-0472">Membrane</keyword>
<feature type="chain" id="PRO_5018286562" evidence="10">
    <location>
        <begin position="27"/>
        <end position="455"/>
    </location>
</feature>
<keyword evidence="6" id="KW-1015">Disulfide bond</keyword>
<accession>A0A3P8T5V5</accession>